<evidence type="ECO:0000256" key="3">
    <source>
        <dbReference type="ARBA" id="ARBA00022801"/>
    </source>
</evidence>
<dbReference type="Proteomes" id="UP000222310">
    <property type="component" value="Unassembled WGS sequence"/>
</dbReference>
<protein>
    <recommendedName>
        <fullName evidence="6">JAB domain-containing protein</fullName>
    </recommendedName>
</protein>
<dbReference type="EMBL" id="LAHD01000002">
    <property type="protein sequence ID" value="PHK07199.1"/>
    <property type="molecule type" value="Genomic_DNA"/>
</dbReference>
<gene>
    <name evidence="7" type="ORF">VF08_00900</name>
</gene>
<keyword evidence="2" id="KW-0479">Metal-binding</keyword>
<dbReference type="AlphaFoldDB" id="A0A9Q5ZGZ8"/>
<accession>A0A9Q5ZGZ8</accession>
<keyword evidence="1" id="KW-0645">Protease</keyword>
<dbReference type="RefSeq" id="WP_099065947.1">
    <property type="nucleotide sequence ID" value="NZ_LAHD01000002.1"/>
</dbReference>
<evidence type="ECO:0000259" key="6">
    <source>
        <dbReference type="Pfam" id="PF14464"/>
    </source>
</evidence>
<organism evidence="7 8">
    <name type="scientific">Nostoc linckia z8</name>
    <dbReference type="NCBI Taxonomy" id="1628746"/>
    <lineage>
        <taxon>Bacteria</taxon>
        <taxon>Bacillati</taxon>
        <taxon>Cyanobacteriota</taxon>
        <taxon>Cyanophyceae</taxon>
        <taxon>Nostocales</taxon>
        <taxon>Nostocaceae</taxon>
        <taxon>Nostoc</taxon>
    </lineage>
</organism>
<evidence type="ECO:0000256" key="2">
    <source>
        <dbReference type="ARBA" id="ARBA00022723"/>
    </source>
</evidence>
<evidence type="ECO:0000313" key="7">
    <source>
        <dbReference type="EMBL" id="PHK07199.1"/>
    </source>
</evidence>
<dbReference type="InterPro" id="IPR028090">
    <property type="entry name" value="JAB_dom_prok"/>
</dbReference>
<dbReference type="GeneID" id="57092136"/>
<dbReference type="GO" id="GO:0006508">
    <property type="term" value="P:proteolysis"/>
    <property type="evidence" value="ECO:0007669"/>
    <property type="project" value="UniProtKB-KW"/>
</dbReference>
<dbReference type="GO" id="GO:0046872">
    <property type="term" value="F:metal ion binding"/>
    <property type="evidence" value="ECO:0007669"/>
    <property type="project" value="UniProtKB-KW"/>
</dbReference>
<reference evidence="7 8" key="1">
    <citation type="submission" date="2015-02" db="EMBL/GenBank/DDBJ databases">
        <title>Nostoc linckia genome annotation.</title>
        <authorList>
            <person name="Zhou Z."/>
        </authorList>
    </citation>
    <scope>NUCLEOTIDE SEQUENCE [LARGE SCALE GENOMIC DNA]</scope>
    <source>
        <strain evidence="8">z8</strain>
    </source>
</reference>
<evidence type="ECO:0000313" key="8">
    <source>
        <dbReference type="Proteomes" id="UP000222310"/>
    </source>
</evidence>
<proteinExistence type="predicted"/>
<keyword evidence="4" id="KW-0862">Zinc</keyword>
<keyword evidence="5" id="KW-0482">Metalloprotease</keyword>
<sequence>MNLVNYIIAATDELPPITAQLYEYIFAANGVFIRAKRSFMEAMWPIGECEIRGLAEVEAYLRWEGEQIPFSFLNQMLVDAQSTHNEVLWYLWQETDWLMSKPEQLASPHSVTPVYHSLVNTDYEKALVEVHSHGDMRPFFSSQDNADEQGFRIYAVLGCVRSRPAISVRIGLAGYFCPIPAYMVFADFNNDLIEDTYEH</sequence>
<evidence type="ECO:0000256" key="1">
    <source>
        <dbReference type="ARBA" id="ARBA00022670"/>
    </source>
</evidence>
<dbReference type="Pfam" id="PF14464">
    <property type="entry name" value="Prok-JAB"/>
    <property type="match status" value="1"/>
</dbReference>
<evidence type="ECO:0000256" key="5">
    <source>
        <dbReference type="ARBA" id="ARBA00023049"/>
    </source>
</evidence>
<comment type="caution">
    <text evidence="7">The sequence shown here is derived from an EMBL/GenBank/DDBJ whole genome shotgun (WGS) entry which is preliminary data.</text>
</comment>
<name>A0A9Q5ZGZ8_NOSLI</name>
<evidence type="ECO:0000256" key="4">
    <source>
        <dbReference type="ARBA" id="ARBA00022833"/>
    </source>
</evidence>
<dbReference type="GO" id="GO:0008237">
    <property type="term" value="F:metallopeptidase activity"/>
    <property type="evidence" value="ECO:0007669"/>
    <property type="project" value="UniProtKB-KW"/>
</dbReference>
<keyword evidence="3" id="KW-0378">Hydrolase</keyword>
<feature type="domain" description="JAB" evidence="6">
    <location>
        <begin position="105"/>
        <end position="159"/>
    </location>
</feature>